<dbReference type="Proteomes" id="UP000637578">
    <property type="component" value="Unassembled WGS sequence"/>
</dbReference>
<gene>
    <name evidence="1" type="ORF">GCM10012275_54870</name>
</gene>
<dbReference type="AlphaFoldDB" id="A0A8J3FX74"/>
<proteinExistence type="predicted"/>
<sequence length="104" mass="11282">MADVLVKYAANALGALARRGQAEYQPDTLREVATQVERIIWTLRYIPAAVGKRLEQQAPTPDQAISAQEALRALHGHLDRAPPAARDVVNAIAKLSSDDETAPQ</sequence>
<organism evidence="1 2">
    <name type="scientific">Longimycelium tulufanense</name>
    <dbReference type="NCBI Taxonomy" id="907463"/>
    <lineage>
        <taxon>Bacteria</taxon>
        <taxon>Bacillati</taxon>
        <taxon>Actinomycetota</taxon>
        <taxon>Actinomycetes</taxon>
        <taxon>Pseudonocardiales</taxon>
        <taxon>Pseudonocardiaceae</taxon>
        <taxon>Longimycelium</taxon>
    </lineage>
</organism>
<accession>A0A8J3FX74</accession>
<name>A0A8J3FX74_9PSEU</name>
<dbReference type="RefSeq" id="WP_189061320.1">
    <property type="nucleotide sequence ID" value="NZ_BMMK01000038.1"/>
</dbReference>
<keyword evidence="2" id="KW-1185">Reference proteome</keyword>
<reference evidence="1" key="1">
    <citation type="journal article" date="2014" name="Int. J. Syst. Evol. Microbiol.">
        <title>Complete genome sequence of Corynebacterium casei LMG S-19264T (=DSM 44701T), isolated from a smear-ripened cheese.</title>
        <authorList>
            <consortium name="US DOE Joint Genome Institute (JGI-PGF)"/>
            <person name="Walter F."/>
            <person name="Albersmeier A."/>
            <person name="Kalinowski J."/>
            <person name="Ruckert C."/>
        </authorList>
    </citation>
    <scope>NUCLEOTIDE SEQUENCE</scope>
    <source>
        <strain evidence="1">CGMCC 4.5737</strain>
    </source>
</reference>
<reference evidence="1" key="2">
    <citation type="submission" date="2020-09" db="EMBL/GenBank/DDBJ databases">
        <authorList>
            <person name="Sun Q."/>
            <person name="Zhou Y."/>
        </authorList>
    </citation>
    <scope>NUCLEOTIDE SEQUENCE</scope>
    <source>
        <strain evidence="1">CGMCC 4.5737</strain>
    </source>
</reference>
<protein>
    <submittedName>
        <fullName evidence="1">Uncharacterized protein</fullName>
    </submittedName>
</protein>
<comment type="caution">
    <text evidence="1">The sequence shown here is derived from an EMBL/GenBank/DDBJ whole genome shotgun (WGS) entry which is preliminary data.</text>
</comment>
<evidence type="ECO:0000313" key="1">
    <source>
        <dbReference type="EMBL" id="GGM77256.1"/>
    </source>
</evidence>
<dbReference type="EMBL" id="BMMK01000038">
    <property type="protein sequence ID" value="GGM77256.1"/>
    <property type="molecule type" value="Genomic_DNA"/>
</dbReference>
<evidence type="ECO:0000313" key="2">
    <source>
        <dbReference type="Proteomes" id="UP000637578"/>
    </source>
</evidence>